<keyword evidence="15" id="KW-0233">DNA recombination</keyword>
<dbReference type="InterPro" id="IPR014145">
    <property type="entry name" value="LigD_pol_dom"/>
</dbReference>
<evidence type="ECO:0000256" key="19">
    <source>
        <dbReference type="ARBA" id="ARBA00029943"/>
    </source>
</evidence>
<dbReference type="NCBIfam" id="NF004628">
    <property type="entry name" value="PRK05972.1"/>
    <property type="match status" value="1"/>
</dbReference>
<keyword evidence="5" id="KW-0548">Nucleotidyltransferase</keyword>
<evidence type="ECO:0000256" key="16">
    <source>
        <dbReference type="ARBA" id="ARBA00023204"/>
    </source>
</evidence>
<keyword evidence="14" id="KW-0238">DNA-binding</keyword>
<comment type="cofactor">
    <cofactor evidence="1">
        <name>Mn(2+)</name>
        <dbReference type="ChEBI" id="CHEBI:29035"/>
    </cofactor>
</comment>
<evidence type="ECO:0000259" key="22">
    <source>
        <dbReference type="PROSITE" id="PS50160"/>
    </source>
</evidence>
<evidence type="ECO:0000256" key="12">
    <source>
        <dbReference type="ARBA" id="ARBA00022840"/>
    </source>
</evidence>
<dbReference type="InterPro" id="IPR012340">
    <property type="entry name" value="NA-bd_OB-fold"/>
</dbReference>
<organism evidence="23 24">
    <name type="scientific">Pseudaquabacterium terrae</name>
    <dbReference type="NCBI Taxonomy" id="2732868"/>
    <lineage>
        <taxon>Bacteria</taxon>
        <taxon>Pseudomonadati</taxon>
        <taxon>Pseudomonadota</taxon>
        <taxon>Betaproteobacteria</taxon>
        <taxon>Burkholderiales</taxon>
        <taxon>Sphaerotilaceae</taxon>
        <taxon>Pseudaquabacterium</taxon>
    </lineage>
</organism>
<sequence>MSRPPAKVRADQLKPYRAKRDFERTPEPAGEVSGAGEGALCFVVQKHDATRLHYDFRLELDGVMLSWAVPRGPSFDPQDKRMAVQVEAHPISYNQFEGVIPAGQYGAGRVIIWDRGTWAPVGDPHQGLAEGKLVFTLHGQKLAGRWELVRIAKKDDERDVHGDRPAGKREKQVPWILFKKRDAHARPRAEYDVVSALPDSVVAKPLPPADAAPLPGRGGGLVDESGAARAPGELSGAKRAPLPDKLPPQLATAATALPARGDWLFEVKLDGYRVMTRIQSGQPALITRGGHDWTAKMPAIAAALRALKLHSAWLDGEVVVFGDDGLPSFNALQNAFDHRRSESIVYLLFDLPYLDGWDLRAVPLRERRALLAQLLQRANDDDAHDGKLRFSAAIDADPASLLQSARQLRLEGLMAKRADAPYVSRRSETWLKLKTRQRQEFVVGGFTDRGGARNAAEIGSLLLGVHDERGKLIPVGSVGTGWDGRSAAELKATLVTLERKGSPFAGDAAPPGGRWSRRNAGLERWVEPQLVAEVSFADWTPDEQIRHATFEGLRADKPAAQVRREVVRMVGDRKAAPAANDVDAPNGRQRTQVKVSHPERVIDPSSGLTKLDLVRYYESVADWILPHLKGRPCSLVRGPEGVTGELFFQKHAEQLRIPELKSLDPALWPGHQALLEVPSARALAGAAQMNVIEFHTWNAQVRDIAHPDRVIFDIDPGEGVGWPRVVEAALLVRGLLEELGLKAWLKTSGGKGLHVVVPLAPKHDWDTVKDFSQAVVQHLARVIPNRFVAKSGPANRIGKIFVDYLRNSHGATTATAYSARSRPGLGVSMPIAWEQLSEVKSGAHWTIADAREHLSFVSEDPWQGYWKSRQTLARALKRLGAGG</sequence>
<dbReference type="EMBL" id="JABRWJ010000001">
    <property type="protein sequence ID" value="NRF65519.1"/>
    <property type="molecule type" value="Genomic_DNA"/>
</dbReference>
<feature type="region of interest" description="Disordered" evidence="21">
    <location>
        <begin position="1"/>
        <end position="31"/>
    </location>
</feature>
<keyword evidence="9" id="KW-0227">DNA damage</keyword>
<evidence type="ECO:0000256" key="11">
    <source>
        <dbReference type="ARBA" id="ARBA00022839"/>
    </source>
</evidence>
<comment type="catalytic activity">
    <reaction evidence="20">
        <text>ATP + (deoxyribonucleotide)n-3'-hydroxyl + 5'-phospho-(deoxyribonucleotide)m = (deoxyribonucleotide)n+m + AMP + diphosphate.</text>
        <dbReference type="EC" id="6.5.1.1"/>
    </reaction>
</comment>
<dbReference type="NCBIfam" id="TIGR02776">
    <property type="entry name" value="NHEJ_ligase_prk"/>
    <property type="match status" value="1"/>
</dbReference>
<dbReference type="SUPFAM" id="SSF50249">
    <property type="entry name" value="Nucleic acid-binding proteins"/>
    <property type="match status" value="1"/>
</dbReference>
<dbReference type="EC" id="6.5.1.1" evidence="2"/>
<evidence type="ECO:0000256" key="5">
    <source>
        <dbReference type="ARBA" id="ARBA00022695"/>
    </source>
</evidence>
<evidence type="ECO:0000256" key="6">
    <source>
        <dbReference type="ARBA" id="ARBA00022722"/>
    </source>
</evidence>
<protein>
    <recommendedName>
        <fullName evidence="2">DNA ligase (ATP)</fullName>
        <ecNumber evidence="2">6.5.1.1</ecNumber>
    </recommendedName>
    <alternativeName>
        <fullName evidence="19">NHEJ DNA polymerase</fullName>
    </alternativeName>
</protein>
<evidence type="ECO:0000256" key="17">
    <source>
        <dbReference type="ARBA" id="ARBA00023211"/>
    </source>
</evidence>
<dbReference type="CDD" id="cd07906">
    <property type="entry name" value="Adenylation_DNA_ligase_LigD_LigC"/>
    <property type="match status" value="1"/>
</dbReference>
<gene>
    <name evidence="23" type="primary">ligD</name>
    <name evidence="23" type="ORF">HLB44_00845</name>
</gene>
<evidence type="ECO:0000256" key="15">
    <source>
        <dbReference type="ARBA" id="ARBA00023172"/>
    </source>
</evidence>
<keyword evidence="24" id="KW-1185">Reference proteome</keyword>
<dbReference type="InterPro" id="IPR012310">
    <property type="entry name" value="DNA_ligase_ATP-dep_cent"/>
</dbReference>
<keyword evidence="7" id="KW-0479">Metal-binding</keyword>
<reference evidence="23 24" key="1">
    <citation type="submission" date="2020-05" db="EMBL/GenBank/DDBJ databases">
        <title>Aquincola sp. isolate from soil.</title>
        <authorList>
            <person name="Han J."/>
            <person name="Kim D.-U."/>
        </authorList>
    </citation>
    <scope>NUCLEOTIDE SEQUENCE [LARGE SCALE GENOMIC DNA]</scope>
    <source>
        <strain evidence="23 24">S2</strain>
    </source>
</reference>
<keyword evidence="3 23" id="KW-0436">Ligase</keyword>
<dbReference type="PANTHER" id="PTHR42705">
    <property type="entry name" value="BIFUNCTIONAL NON-HOMOLOGOUS END JOINING PROTEIN LIGD"/>
    <property type="match status" value="1"/>
</dbReference>
<proteinExistence type="predicted"/>
<evidence type="ECO:0000256" key="10">
    <source>
        <dbReference type="ARBA" id="ARBA00022801"/>
    </source>
</evidence>
<dbReference type="InterPro" id="IPR052171">
    <property type="entry name" value="NHEJ_LigD"/>
</dbReference>
<dbReference type="Gene3D" id="3.90.920.10">
    <property type="entry name" value="DNA primase, PRIM domain"/>
    <property type="match status" value="1"/>
</dbReference>
<keyword evidence="18" id="KW-0511">Multifunctional enzyme</keyword>
<name>A0ABX2EAU3_9BURK</name>
<keyword evidence="17" id="KW-0464">Manganese</keyword>
<dbReference type="GO" id="GO:0016874">
    <property type="term" value="F:ligase activity"/>
    <property type="evidence" value="ECO:0007669"/>
    <property type="project" value="UniProtKB-KW"/>
</dbReference>
<evidence type="ECO:0000256" key="14">
    <source>
        <dbReference type="ARBA" id="ARBA00023125"/>
    </source>
</evidence>
<dbReference type="PANTHER" id="PTHR42705:SF2">
    <property type="entry name" value="BIFUNCTIONAL NON-HOMOLOGOUS END JOINING PROTEIN LIGD"/>
    <property type="match status" value="1"/>
</dbReference>
<dbReference type="RefSeq" id="WP_173119635.1">
    <property type="nucleotide sequence ID" value="NZ_JABRWJ010000001.1"/>
</dbReference>
<feature type="compositionally biased region" description="Low complexity" evidence="21">
    <location>
        <begin position="576"/>
        <end position="586"/>
    </location>
</feature>
<comment type="caution">
    <text evidence="23">The sequence shown here is derived from an EMBL/GenBank/DDBJ whole genome shotgun (WGS) entry which is preliminary data.</text>
</comment>
<dbReference type="Pfam" id="PF21686">
    <property type="entry name" value="LigD_Prim-Pol"/>
    <property type="match status" value="1"/>
</dbReference>
<dbReference type="Proteomes" id="UP000737171">
    <property type="component" value="Unassembled WGS sequence"/>
</dbReference>
<evidence type="ECO:0000256" key="9">
    <source>
        <dbReference type="ARBA" id="ARBA00022763"/>
    </source>
</evidence>
<evidence type="ECO:0000256" key="21">
    <source>
        <dbReference type="SAM" id="MobiDB-lite"/>
    </source>
</evidence>
<dbReference type="NCBIfam" id="TIGR02779">
    <property type="entry name" value="NHEJ_ligase_lig"/>
    <property type="match status" value="1"/>
</dbReference>
<keyword evidence="6" id="KW-0540">Nuclease</keyword>
<dbReference type="CDD" id="cd07971">
    <property type="entry name" value="OBF_DNA_ligase_LigD"/>
    <property type="match status" value="1"/>
</dbReference>
<dbReference type="Gene3D" id="3.30.470.30">
    <property type="entry name" value="DNA ligase/mRNA capping enzyme"/>
    <property type="match status" value="1"/>
</dbReference>
<feature type="compositionally biased region" description="Basic and acidic residues" evidence="21">
    <location>
        <begin position="8"/>
        <end position="26"/>
    </location>
</feature>
<accession>A0ABX2EAU3</accession>
<dbReference type="Gene3D" id="2.40.50.140">
    <property type="entry name" value="Nucleic acid-binding proteins"/>
    <property type="match status" value="1"/>
</dbReference>
<keyword evidence="13" id="KW-0239">DNA-directed DNA polymerase</keyword>
<keyword evidence="12" id="KW-0067">ATP-binding</keyword>
<keyword evidence="16" id="KW-0234">DNA repair</keyword>
<feature type="region of interest" description="Disordered" evidence="21">
    <location>
        <begin position="573"/>
        <end position="593"/>
    </location>
</feature>
<evidence type="ECO:0000256" key="13">
    <source>
        <dbReference type="ARBA" id="ARBA00022932"/>
    </source>
</evidence>
<evidence type="ECO:0000256" key="3">
    <source>
        <dbReference type="ARBA" id="ARBA00022598"/>
    </source>
</evidence>
<evidence type="ECO:0000256" key="8">
    <source>
        <dbReference type="ARBA" id="ARBA00022741"/>
    </source>
</evidence>
<dbReference type="InterPro" id="IPR014144">
    <property type="entry name" value="LigD_PE_domain"/>
</dbReference>
<dbReference type="PROSITE" id="PS50160">
    <property type="entry name" value="DNA_LIGASE_A3"/>
    <property type="match status" value="1"/>
</dbReference>
<dbReference type="Pfam" id="PF01068">
    <property type="entry name" value="DNA_ligase_A_M"/>
    <property type="match status" value="1"/>
</dbReference>
<dbReference type="Pfam" id="PF04679">
    <property type="entry name" value="DNA_ligase_A_C"/>
    <property type="match status" value="1"/>
</dbReference>
<dbReference type="Gene3D" id="3.30.1490.70">
    <property type="match status" value="1"/>
</dbReference>
<evidence type="ECO:0000256" key="7">
    <source>
        <dbReference type="ARBA" id="ARBA00022723"/>
    </source>
</evidence>
<dbReference type="SUPFAM" id="SSF56091">
    <property type="entry name" value="DNA ligase/mRNA capping enzyme, catalytic domain"/>
    <property type="match status" value="1"/>
</dbReference>
<evidence type="ECO:0000256" key="18">
    <source>
        <dbReference type="ARBA" id="ARBA00023268"/>
    </source>
</evidence>
<evidence type="ECO:0000313" key="24">
    <source>
        <dbReference type="Proteomes" id="UP000737171"/>
    </source>
</evidence>
<evidence type="ECO:0000256" key="20">
    <source>
        <dbReference type="ARBA" id="ARBA00034003"/>
    </source>
</evidence>
<keyword evidence="11" id="KW-0269">Exonuclease</keyword>
<evidence type="ECO:0000313" key="23">
    <source>
        <dbReference type="EMBL" id="NRF65519.1"/>
    </source>
</evidence>
<dbReference type="InterPro" id="IPR014143">
    <property type="entry name" value="NHEJ_ligase_prk"/>
</dbReference>
<feature type="domain" description="ATP-dependent DNA ligase family profile" evidence="22">
    <location>
        <begin position="337"/>
        <end position="467"/>
    </location>
</feature>
<evidence type="ECO:0000256" key="4">
    <source>
        <dbReference type="ARBA" id="ARBA00022679"/>
    </source>
</evidence>
<dbReference type="NCBIfam" id="TIGR02778">
    <property type="entry name" value="ligD_pol"/>
    <property type="match status" value="1"/>
</dbReference>
<keyword evidence="8" id="KW-0547">Nucleotide-binding</keyword>
<feature type="region of interest" description="Disordered" evidence="21">
    <location>
        <begin position="208"/>
        <end position="244"/>
    </location>
</feature>
<evidence type="ECO:0000256" key="2">
    <source>
        <dbReference type="ARBA" id="ARBA00012727"/>
    </source>
</evidence>
<evidence type="ECO:0000256" key="1">
    <source>
        <dbReference type="ARBA" id="ARBA00001936"/>
    </source>
</evidence>
<dbReference type="InterPro" id="IPR033651">
    <property type="entry name" value="PaeLigD_Pol-like"/>
</dbReference>
<dbReference type="NCBIfam" id="TIGR02777">
    <property type="entry name" value="LigD_PE_dom"/>
    <property type="match status" value="1"/>
</dbReference>
<dbReference type="Pfam" id="PF13298">
    <property type="entry name" value="LigD_N"/>
    <property type="match status" value="1"/>
</dbReference>
<keyword evidence="10" id="KW-0378">Hydrolase</keyword>
<dbReference type="InterPro" id="IPR014146">
    <property type="entry name" value="LigD_ligase_dom"/>
</dbReference>
<dbReference type="InterPro" id="IPR012309">
    <property type="entry name" value="DNA_ligase_ATP-dep_C"/>
</dbReference>
<keyword evidence="4" id="KW-0808">Transferase</keyword>
<dbReference type="CDD" id="cd04862">
    <property type="entry name" value="PaeLigD_Pol_like"/>
    <property type="match status" value="1"/>
</dbReference>